<keyword evidence="3" id="KW-0378">Hydrolase</keyword>
<organism evidence="5 6">
    <name type="scientific">Porites evermanni</name>
    <dbReference type="NCBI Taxonomy" id="104178"/>
    <lineage>
        <taxon>Eukaryota</taxon>
        <taxon>Metazoa</taxon>
        <taxon>Cnidaria</taxon>
        <taxon>Anthozoa</taxon>
        <taxon>Hexacorallia</taxon>
        <taxon>Scleractinia</taxon>
        <taxon>Fungiina</taxon>
        <taxon>Poritidae</taxon>
        <taxon>Porites</taxon>
    </lineage>
</organism>
<evidence type="ECO:0000256" key="4">
    <source>
        <dbReference type="ARBA" id="ARBA00022839"/>
    </source>
</evidence>
<gene>
    <name evidence="5" type="ORF">PEVE_00003774</name>
</gene>
<dbReference type="InterPro" id="IPR011335">
    <property type="entry name" value="Restrct_endonuc-II-like"/>
</dbReference>
<reference evidence="5 6" key="1">
    <citation type="submission" date="2022-05" db="EMBL/GenBank/DDBJ databases">
        <authorList>
            <consortium name="Genoscope - CEA"/>
            <person name="William W."/>
        </authorList>
    </citation>
    <scope>NUCLEOTIDE SEQUENCE [LARGE SCALE GENOMIC DNA]</scope>
</reference>
<evidence type="ECO:0000256" key="2">
    <source>
        <dbReference type="ARBA" id="ARBA00022759"/>
    </source>
</evidence>
<dbReference type="SUPFAM" id="SSF52980">
    <property type="entry name" value="Restriction endonuclease-like"/>
    <property type="match status" value="1"/>
</dbReference>
<sequence length="305" mass="34876">MKDWLRESDAITSWPRIFLSDITVFLMEDHPGKDVDLHERVLNEYKEGKAYPIVYFHYRMSTSYIHVTALLFRTEAASRNGLTNLACTSKECVWTVPADKTAVQPKQISEMVWKASMLNKESIRPTVDRRRSFFEPAEKRVVTNTNEWRAKLYDGLKDAVPDSSFVMLQNAEHMEEIYRPLSVPSVSDVLTAEKMVEIEQATVGQAENPLWHALCKGRITASNFYKVKTKVASLRKAGTNAVSAKKLVATLIGEHTPPKDFPALKYGSEMEAIAKAFYLEFFQKKIIKMFSIVKVDYLFMIPNSF</sequence>
<dbReference type="PANTHER" id="PTHR47526">
    <property type="entry name" value="ATP-DEPENDENT DNA HELICASE"/>
    <property type="match status" value="1"/>
</dbReference>
<dbReference type="Pfam" id="PF01771">
    <property type="entry name" value="Viral_alk_exo"/>
    <property type="match status" value="1"/>
</dbReference>
<dbReference type="InterPro" id="IPR034720">
    <property type="entry name" value="Viral_alk_exo"/>
</dbReference>
<proteinExistence type="predicted"/>
<keyword evidence="6" id="KW-1185">Reference proteome</keyword>
<name>A0ABN8QB33_9CNID</name>
<keyword evidence="2" id="KW-0255">Endonuclease</keyword>
<dbReference type="PANTHER" id="PTHR47526:SF3">
    <property type="entry name" value="PHD-TYPE DOMAIN-CONTAINING PROTEIN"/>
    <property type="match status" value="1"/>
</dbReference>
<evidence type="ECO:0000313" key="6">
    <source>
        <dbReference type="Proteomes" id="UP001159427"/>
    </source>
</evidence>
<evidence type="ECO:0000256" key="1">
    <source>
        <dbReference type="ARBA" id="ARBA00022722"/>
    </source>
</evidence>
<dbReference type="InterPro" id="IPR011604">
    <property type="entry name" value="PDDEXK-like_dom_sf"/>
</dbReference>
<accession>A0ABN8QB33</accession>
<protein>
    <submittedName>
        <fullName evidence="5">Uncharacterized protein</fullName>
    </submittedName>
</protein>
<dbReference type="EMBL" id="CALNXI010001229">
    <property type="protein sequence ID" value="CAH3160988.1"/>
    <property type="molecule type" value="Genomic_DNA"/>
</dbReference>
<evidence type="ECO:0000313" key="5">
    <source>
        <dbReference type="EMBL" id="CAH3160988.1"/>
    </source>
</evidence>
<comment type="caution">
    <text evidence="5">The sequence shown here is derived from an EMBL/GenBank/DDBJ whole genome shotgun (WGS) entry which is preliminary data.</text>
</comment>
<dbReference type="Proteomes" id="UP001159427">
    <property type="component" value="Unassembled WGS sequence"/>
</dbReference>
<dbReference type="Gene3D" id="3.90.320.10">
    <property type="match status" value="1"/>
</dbReference>
<keyword evidence="1" id="KW-0540">Nuclease</keyword>
<keyword evidence="4" id="KW-0269">Exonuclease</keyword>
<evidence type="ECO:0000256" key="3">
    <source>
        <dbReference type="ARBA" id="ARBA00022801"/>
    </source>
</evidence>